<comment type="caution">
    <text evidence="7">The sequence shown here is derived from an EMBL/GenBank/DDBJ whole genome shotgun (WGS) entry which is preliminary data.</text>
</comment>
<dbReference type="AlphaFoldDB" id="A0A6I4NQR8"/>
<keyword evidence="3" id="KW-0547">Nucleotide-binding</keyword>
<dbReference type="Proteomes" id="UP000471501">
    <property type="component" value="Unassembled WGS sequence"/>
</dbReference>
<dbReference type="GO" id="GO:0004674">
    <property type="term" value="F:protein serine/threonine kinase activity"/>
    <property type="evidence" value="ECO:0007669"/>
    <property type="project" value="UniProtKB-EC"/>
</dbReference>
<dbReference type="SMART" id="SM00220">
    <property type="entry name" value="S_TKc"/>
    <property type="match status" value="1"/>
</dbReference>
<dbReference type="Gene3D" id="1.10.510.10">
    <property type="entry name" value="Transferase(Phosphotransferase) domain 1"/>
    <property type="match status" value="1"/>
</dbReference>
<reference evidence="7 8" key="1">
    <citation type="submission" date="2019-12" db="EMBL/GenBank/DDBJ databases">
        <authorList>
            <person name="Kim Y.S."/>
        </authorList>
    </citation>
    <scope>NUCLEOTIDE SEQUENCE [LARGE SCALE GENOMIC DNA]</scope>
    <source>
        <strain evidence="7 8">GA093</strain>
    </source>
</reference>
<protein>
    <recommendedName>
        <fullName evidence="1">non-specific serine/threonine protein kinase</fullName>
        <ecNumber evidence="1">2.7.11.1</ecNumber>
    </recommendedName>
</protein>
<name>A0A6I4NQR8_9FLAO</name>
<dbReference type="PANTHER" id="PTHR43671:SF13">
    <property type="entry name" value="SERINE_THREONINE-PROTEIN KINASE NEK2"/>
    <property type="match status" value="1"/>
</dbReference>
<dbReference type="GO" id="GO:0005524">
    <property type="term" value="F:ATP binding"/>
    <property type="evidence" value="ECO:0007669"/>
    <property type="project" value="UniProtKB-KW"/>
</dbReference>
<dbReference type="EC" id="2.7.11.1" evidence="1"/>
<keyword evidence="4 7" id="KW-0418">Kinase</keyword>
<dbReference type="EMBL" id="WSTB01000003">
    <property type="protein sequence ID" value="MWB94029.1"/>
    <property type="molecule type" value="Genomic_DNA"/>
</dbReference>
<gene>
    <name evidence="7" type="ORF">GON26_06620</name>
</gene>
<dbReference type="SUPFAM" id="SSF56112">
    <property type="entry name" value="Protein kinase-like (PK-like)"/>
    <property type="match status" value="1"/>
</dbReference>
<keyword evidence="8" id="KW-1185">Reference proteome</keyword>
<dbReference type="InterPro" id="IPR008271">
    <property type="entry name" value="Ser/Thr_kinase_AS"/>
</dbReference>
<evidence type="ECO:0000259" key="6">
    <source>
        <dbReference type="PROSITE" id="PS50011"/>
    </source>
</evidence>
<dbReference type="PANTHER" id="PTHR43671">
    <property type="entry name" value="SERINE/THREONINE-PROTEIN KINASE NEK"/>
    <property type="match status" value="1"/>
</dbReference>
<proteinExistence type="predicted"/>
<keyword evidence="2" id="KW-0808">Transferase</keyword>
<dbReference type="PROSITE" id="PS00108">
    <property type="entry name" value="PROTEIN_KINASE_ST"/>
    <property type="match status" value="1"/>
</dbReference>
<evidence type="ECO:0000256" key="2">
    <source>
        <dbReference type="ARBA" id="ARBA00022679"/>
    </source>
</evidence>
<dbReference type="Pfam" id="PF00069">
    <property type="entry name" value="Pkinase"/>
    <property type="match status" value="1"/>
</dbReference>
<dbReference type="InterPro" id="IPR011009">
    <property type="entry name" value="Kinase-like_dom_sf"/>
</dbReference>
<evidence type="ECO:0000313" key="8">
    <source>
        <dbReference type="Proteomes" id="UP000471501"/>
    </source>
</evidence>
<dbReference type="InterPro" id="IPR000719">
    <property type="entry name" value="Prot_kinase_dom"/>
</dbReference>
<accession>A0A6I4NQR8</accession>
<evidence type="ECO:0000313" key="7">
    <source>
        <dbReference type="EMBL" id="MWB94029.1"/>
    </source>
</evidence>
<sequence length="369" mass="42767">MTYNKKTESDMSEIDFYIEPLEYKKMLVESRAKIRGEFHQLLGGMCGEIYVYDQGEETWPRFQCVKVPKPLNDDPGYKKAIIRFIRELELQNSFYGSVFVCRAFDYNAIENTPSASYRYHDGDLAYFLKEKQPSRMSRLSLLAYACEGLMHCYSKGLIAHQDLKPANILVKDLNRQYAGLGDFDIYQFALIADFGLANASKDYGVFDGTRPYMAPEQWKREVLSSATDVFALGVIFYEMMTGGLHPVGIKLDQFWPEPQNGNSRKWTRSDSWQRWISGGCAITPVDNPIEPEILAFVKQMLSIDPEQRPKIQEVQQFLLECIKTECLQSSVRTENYINYYRRQFSNNGNQHRPVFLNSKFETLLSRFKS</sequence>
<evidence type="ECO:0000256" key="4">
    <source>
        <dbReference type="ARBA" id="ARBA00022777"/>
    </source>
</evidence>
<dbReference type="PROSITE" id="PS50011">
    <property type="entry name" value="PROTEIN_KINASE_DOM"/>
    <property type="match status" value="1"/>
</dbReference>
<evidence type="ECO:0000256" key="5">
    <source>
        <dbReference type="ARBA" id="ARBA00022840"/>
    </source>
</evidence>
<evidence type="ECO:0000256" key="1">
    <source>
        <dbReference type="ARBA" id="ARBA00012513"/>
    </source>
</evidence>
<feature type="domain" description="Protein kinase" evidence="6">
    <location>
        <begin position="35"/>
        <end position="318"/>
    </location>
</feature>
<organism evidence="7 8">
    <name type="scientific">Flavobacterium hydrocarbonoxydans</name>
    <dbReference type="NCBI Taxonomy" id="2683249"/>
    <lineage>
        <taxon>Bacteria</taxon>
        <taxon>Pseudomonadati</taxon>
        <taxon>Bacteroidota</taxon>
        <taxon>Flavobacteriia</taxon>
        <taxon>Flavobacteriales</taxon>
        <taxon>Flavobacteriaceae</taxon>
        <taxon>Flavobacterium</taxon>
    </lineage>
</organism>
<dbReference type="InterPro" id="IPR050660">
    <property type="entry name" value="NEK_Ser/Thr_kinase"/>
</dbReference>
<evidence type="ECO:0000256" key="3">
    <source>
        <dbReference type="ARBA" id="ARBA00022741"/>
    </source>
</evidence>
<keyword evidence="5" id="KW-0067">ATP-binding</keyword>